<keyword evidence="9" id="KW-0679">Respiratory chain</keyword>
<name>A0A2R4FZQ2_9HYME</name>
<feature type="transmembrane region" description="Helical" evidence="9">
    <location>
        <begin position="6"/>
        <end position="25"/>
    </location>
</feature>
<evidence type="ECO:0000256" key="9">
    <source>
        <dbReference type="RuleBase" id="RU003640"/>
    </source>
</evidence>
<comment type="subcellular location">
    <subcellularLocation>
        <location evidence="1">Membrane</location>
    </subcellularLocation>
    <subcellularLocation>
        <location evidence="9">Mitochondrion membrane</location>
        <topology evidence="9">Multi-pass membrane protein</topology>
    </subcellularLocation>
</comment>
<evidence type="ECO:0000256" key="4">
    <source>
        <dbReference type="ARBA" id="ARBA00022448"/>
    </source>
</evidence>
<dbReference type="InterPro" id="IPR038430">
    <property type="entry name" value="NDAH_ubi_oxred_su3_sf"/>
</dbReference>
<keyword evidence="9 10" id="KW-0496">Mitochondrion</keyword>
<keyword evidence="6 9" id="KW-1133">Transmembrane helix</keyword>
<feature type="transmembrane region" description="Helical" evidence="9">
    <location>
        <begin position="57"/>
        <end position="78"/>
    </location>
</feature>
<evidence type="ECO:0000256" key="7">
    <source>
        <dbReference type="ARBA" id="ARBA00023136"/>
    </source>
</evidence>
<evidence type="ECO:0000256" key="6">
    <source>
        <dbReference type="ARBA" id="ARBA00022989"/>
    </source>
</evidence>
<accession>A0A2R4FZQ2</accession>
<comment type="similarity">
    <text evidence="2 9">Belongs to the complex I subunit 3 family.</text>
</comment>
<feature type="transmembrane region" description="Helical" evidence="9">
    <location>
        <begin position="84"/>
        <end position="105"/>
    </location>
</feature>
<keyword evidence="9" id="KW-0249">Electron transport</keyword>
<protein>
    <recommendedName>
        <fullName evidence="3 9">NADH-ubiquinone oxidoreductase chain 3</fullName>
        <ecNumber evidence="9">7.1.1.2</ecNumber>
    </recommendedName>
</protein>
<reference evidence="10" key="1">
    <citation type="journal article" date="2018" name="Genomics">
        <title>The rearranged mitochondrial genome of Podagrion sp. (hymenoptera: Torymidae), a parasitoid wasp of mantis.</title>
        <authorList>
            <person name="Yang J."/>
            <person name="Liu H.X."/>
            <person name="Li Y.X."/>
            <person name="Wei Z.M."/>
        </authorList>
    </citation>
    <scope>NUCLEOTIDE SEQUENCE</scope>
</reference>
<sequence length="116" mass="13854">MILNLIVFILIMFILMIMLLVNFMISKKMFKNREKCSPFECGFDPVSSSRKPFSLQFYLISIIFLIFDVEIALILPSIEIQQYFMYFLNETIIIILMILLFGLYVEWKEGALKWFK</sequence>
<evidence type="ECO:0000313" key="10">
    <source>
        <dbReference type="EMBL" id="AVT44057.1"/>
    </source>
</evidence>
<keyword evidence="7 9" id="KW-0472">Membrane</keyword>
<gene>
    <name evidence="10" type="primary">ND3</name>
</gene>
<dbReference type="PANTHER" id="PTHR11058">
    <property type="entry name" value="NADH-UBIQUINONE OXIDOREDUCTASE CHAIN 3"/>
    <property type="match status" value="1"/>
</dbReference>
<dbReference type="GO" id="GO:0030964">
    <property type="term" value="C:NADH dehydrogenase complex"/>
    <property type="evidence" value="ECO:0007669"/>
    <property type="project" value="TreeGrafter"/>
</dbReference>
<dbReference type="EMBL" id="MF795597">
    <property type="protein sequence ID" value="AVT44057.1"/>
    <property type="molecule type" value="Genomic_DNA"/>
</dbReference>
<keyword evidence="9" id="KW-1278">Translocase</keyword>
<evidence type="ECO:0000256" key="8">
    <source>
        <dbReference type="ARBA" id="ARBA00049551"/>
    </source>
</evidence>
<dbReference type="Gene3D" id="1.20.58.1610">
    <property type="entry name" value="NADH:ubiquinone/plastoquinone oxidoreductase, chain 3"/>
    <property type="match status" value="1"/>
</dbReference>
<dbReference type="Pfam" id="PF00507">
    <property type="entry name" value="Oxidored_q4"/>
    <property type="match status" value="1"/>
</dbReference>
<evidence type="ECO:0000256" key="3">
    <source>
        <dbReference type="ARBA" id="ARBA00021007"/>
    </source>
</evidence>
<evidence type="ECO:0000256" key="5">
    <source>
        <dbReference type="ARBA" id="ARBA00022692"/>
    </source>
</evidence>
<keyword evidence="9" id="KW-0520">NAD</keyword>
<comment type="function">
    <text evidence="9">Core subunit of the mitochondrial membrane respiratory chain NADH dehydrogenase (Complex I) which catalyzes electron transfer from NADH through the respiratory chain, using ubiquinone as an electron acceptor. Essential for the catalytic activity of complex I.</text>
</comment>
<proteinExistence type="inferred from homology"/>
<keyword evidence="5 9" id="KW-0812">Transmembrane</keyword>
<keyword evidence="4 9" id="KW-0813">Transport</keyword>
<dbReference type="InterPro" id="IPR000440">
    <property type="entry name" value="NADH_UbQ/plastoQ_OxRdtase_su3"/>
</dbReference>
<comment type="catalytic activity">
    <reaction evidence="8 9">
        <text>a ubiquinone + NADH + 5 H(+)(in) = a ubiquinol + NAD(+) + 4 H(+)(out)</text>
        <dbReference type="Rhea" id="RHEA:29091"/>
        <dbReference type="Rhea" id="RHEA-COMP:9565"/>
        <dbReference type="Rhea" id="RHEA-COMP:9566"/>
        <dbReference type="ChEBI" id="CHEBI:15378"/>
        <dbReference type="ChEBI" id="CHEBI:16389"/>
        <dbReference type="ChEBI" id="CHEBI:17976"/>
        <dbReference type="ChEBI" id="CHEBI:57540"/>
        <dbReference type="ChEBI" id="CHEBI:57945"/>
        <dbReference type="EC" id="7.1.1.2"/>
    </reaction>
</comment>
<evidence type="ECO:0000256" key="1">
    <source>
        <dbReference type="ARBA" id="ARBA00004370"/>
    </source>
</evidence>
<dbReference type="EC" id="7.1.1.2" evidence="9"/>
<dbReference type="GO" id="GO:0008137">
    <property type="term" value="F:NADH dehydrogenase (ubiquinone) activity"/>
    <property type="evidence" value="ECO:0007669"/>
    <property type="project" value="UniProtKB-UniRule"/>
</dbReference>
<geneLocation type="mitochondrion" evidence="10"/>
<dbReference type="GO" id="GO:0031966">
    <property type="term" value="C:mitochondrial membrane"/>
    <property type="evidence" value="ECO:0007669"/>
    <property type="project" value="UniProtKB-SubCell"/>
</dbReference>
<organism evidence="10">
    <name type="scientific">Podagrion sp. JY-2018</name>
    <dbReference type="NCBI Taxonomy" id="2109700"/>
    <lineage>
        <taxon>Eukaryota</taxon>
        <taxon>Metazoa</taxon>
        <taxon>Ecdysozoa</taxon>
        <taxon>Arthropoda</taxon>
        <taxon>Hexapoda</taxon>
        <taxon>Insecta</taxon>
        <taxon>Pterygota</taxon>
        <taxon>Neoptera</taxon>
        <taxon>Endopterygota</taxon>
        <taxon>Hymenoptera</taxon>
        <taxon>Apocrita</taxon>
        <taxon>Proctotrupomorpha</taxon>
        <taxon>Chalcidoidea</taxon>
        <taxon>Torymidae</taxon>
        <taxon>Podagrioninae</taxon>
        <taxon>Podagrion</taxon>
    </lineage>
</organism>
<dbReference type="PANTHER" id="PTHR11058:SF9">
    <property type="entry name" value="NADH-UBIQUINONE OXIDOREDUCTASE CHAIN 3"/>
    <property type="match status" value="1"/>
</dbReference>
<dbReference type="AlphaFoldDB" id="A0A2R4FZQ2"/>
<keyword evidence="9" id="KW-0830">Ubiquinone</keyword>
<evidence type="ECO:0000256" key="2">
    <source>
        <dbReference type="ARBA" id="ARBA00008472"/>
    </source>
</evidence>